<dbReference type="InterPro" id="IPR031811">
    <property type="entry name" value="ALGX/ALGJ_SGNH-like"/>
</dbReference>
<accession>I0KE46</accession>
<dbReference type="Proteomes" id="UP000011058">
    <property type="component" value="Chromosome"/>
</dbReference>
<evidence type="ECO:0000313" key="9">
    <source>
        <dbReference type="Proteomes" id="UP000011058"/>
    </source>
</evidence>
<dbReference type="eggNOG" id="COG0457">
    <property type="taxonomic scope" value="Bacteria"/>
</dbReference>
<keyword evidence="6" id="KW-0016">Alginate biosynthesis</keyword>
<feature type="domain" description="AlgX/AlgJ SGNH hydrolase-like" evidence="7">
    <location>
        <begin position="92"/>
        <end position="329"/>
    </location>
</feature>
<dbReference type="UniPathway" id="UPA00286"/>
<dbReference type="HOGENOM" id="CLU_045959_1_0_10"/>
<keyword evidence="9" id="KW-1185">Reference proteome</keyword>
<evidence type="ECO:0000256" key="1">
    <source>
        <dbReference type="ARBA" id="ARBA00004418"/>
    </source>
</evidence>
<gene>
    <name evidence="8" type="ORF">FAES_4400</name>
</gene>
<dbReference type="GO" id="GO:0042597">
    <property type="term" value="C:periplasmic space"/>
    <property type="evidence" value="ECO:0007669"/>
    <property type="project" value="UniProtKB-SubCell"/>
</dbReference>
<dbReference type="EMBL" id="HE796683">
    <property type="protein sequence ID" value="CCH02399.1"/>
    <property type="molecule type" value="Genomic_DNA"/>
</dbReference>
<keyword evidence="4" id="KW-0732">Signal</keyword>
<dbReference type="STRING" id="1166018.FAES_4400"/>
<name>I0KE46_9BACT</name>
<evidence type="ECO:0000256" key="3">
    <source>
        <dbReference type="ARBA" id="ARBA00022679"/>
    </source>
</evidence>
<comment type="subcellular location">
    <subcellularLocation>
        <location evidence="1">Periplasm</location>
    </subcellularLocation>
</comment>
<proteinExistence type="predicted"/>
<keyword evidence="3" id="KW-0808">Transferase</keyword>
<evidence type="ECO:0000256" key="2">
    <source>
        <dbReference type="ARBA" id="ARBA00005182"/>
    </source>
</evidence>
<dbReference type="KEGG" id="fae:FAES_4400"/>
<dbReference type="Pfam" id="PF16822">
    <property type="entry name" value="ALGX"/>
    <property type="match status" value="1"/>
</dbReference>
<organism evidence="8 9">
    <name type="scientific">Fibrella aestuarina BUZ 2</name>
    <dbReference type="NCBI Taxonomy" id="1166018"/>
    <lineage>
        <taxon>Bacteria</taxon>
        <taxon>Pseudomonadati</taxon>
        <taxon>Bacteroidota</taxon>
        <taxon>Cytophagia</taxon>
        <taxon>Cytophagales</taxon>
        <taxon>Spirosomataceae</taxon>
        <taxon>Fibrella</taxon>
    </lineage>
</organism>
<evidence type="ECO:0000256" key="5">
    <source>
        <dbReference type="ARBA" id="ARBA00022764"/>
    </source>
</evidence>
<evidence type="ECO:0000259" key="7">
    <source>
        <dbReference type="Pfam" id="PF16822"/>
    </source>
</evidence>
<keyword evidence="5" id="KW-0574">Periplasm</keyword>
<evidence type="ECO:0000256" key="6">
    <source>
        <dbReference type="ARBA" id="ARBA00022841"/>
    </source>
</evidence>
<comment type="pathway">
    <text evidence="2">Glycan biosynthesis; alginate biosynthesis.</text>
</comment>
<dbReference type="PATRIC" id="fig|1166018.3.peg.1362"/>
<reference evidence="8 9" key="1">
    <citation type="journal article" date="2012" name="J. Bacteriol.">
        <title>Genome Sequence of Fibrella aestuarina BUZ 2T, a Filamentous Marine Bacterium.</title>
        <authorList>
            <person name="Filippini M."/>
            <person name="Qi W."/>
            <person name="Blom J."/>
            <person name="Goesmann A."/>
            <person name="Smits T.H."/>
            <person name="Bagheri H.C."/>
        </authorList>
    </citation>
    <scope>NUCLEOTIDE SEQUENCE [LARGE SCALE GENOMIC DNA]</scope>
    <source>
        <strain evidence="9">BUZ 2T</strain>
    </source>
</reference>
<dbReference type="GO" id="GO:0016740">
    <property type="term" value="F:transferase activity"/>
    <property type="evidence" value="ECO:0007669"/>
    <property type="project" value="UniProtKB-KW"/>
</dbReference>
<dbReference type="GO" id="GO:0042121">
    <property type="term" value="P:alginic acid biosynthetic process"/>
    <property type="evidence" value="ECO:0007669"/>
    <property type="project" value="UniProtKB-UniPathway"/>
</dbReference>
<protein>
    <recommendedName>
        <fullName evidence="7">AlgX/AlgJ SGNH hydrolase-like domain-containing protein</fullName>
    </recommendedName>
</protein>
<dbReference type="OrthoDB" id="175771at2"/>
<dbReference type="RefSeq" id="WP_015333498.1">
    <property type="nucleotide sequence ID" value="NC_020054.1"/>
</dbReference>
<evidence type="ECO:0000313" key="8">
    <source>
        <dbReference type="EMBL" id="CCH02399.1"/>
    </source>
</evidence>
<sequence>MKKLYIQSIVLIFFIILFLPTVSYFLGVTPEQTMESKSNVQTTGRGGTYIKNKLRQINSYYVGNFGGRTALVYCHNVLNYFLLKQSPIPEQVLLGKDGWLFAGDQTGYVIKQHIGLFSLSADSARIIADHLLAVQQKLKQKSIKFYVLIAPDSHSIYSEKLPDLLQQNKVDKAAGYRPETPHDVLSSTMSRYPELSYIDLRDTLIQAKRLAPVYQKTDTHWNNYGALIGCAVLMDHMRLHFPYLKPIRKEDYRYTKVPGDGGDLAGLMMLRKQVREPYLYGVEPKNPLKAREVKVSSRSATGYPDRQWIGPDTTQPRLMLFGDSFTTSVAFFLPAYFGESYFVRQSTLDWKRIEAEKPDAVVVEIVERNLRALSRL</sequence>
<dbReference type="AlphaFoldDB" id="I0KE46"/>
<evidence type="ECO:0000256" key="4">
    <source>
        <dbReference type="ARBA" id="ARBA00022729"/>
    </source>
</evidence>